<dbReference type="GO" id="GO:0005886">
    <property type="term" value="C:plasma membrane"/>
    <property type="evidence" value="ECO:0007669"/>
    <property type="project" value="UniProtKB-SubCell"/>
</dbReference>
<evidence type="ECO:0000256" key="5">
    <source>
        <dbReference type="ARBA" id="ARBA00023136"/>
    </source>
</evidence>
<dbReference type="EMBL" id="CP012154">
    <property type="protein sequence ID" value="AKS41556.1"/>
    <property type="molecule type" value="Genomic_DNA"/>
</dbReference>
<comment type="subcellular location">
    <subcellularLocation>
        <location evidence="1">Cell membrane</location>
        <topology evidence="1">Multi-pass membrane protein</topology>
    </subcellularLocation>
</comment>
<evidence type="ECO:0000256" key="3">
    <source>
        <dbReference type="ARBA" id="ARBA00022692"/>
    </source>
</evidence>
<dbReference type="Proteomes" id="UP000066624">
    <property type="component" value="Chromosome"/>
</dbReference>
<name>A0A0K0XVB1_9GAMM</name>
<sequence length="458" mass="48746">MTQTSTLRIPHTLALLLFLMVAALIATWLVPQGFFAEDPETGRILPGSYEVVAEREVLSPLELFTAIPRAFVEAGPIIFFLFIIGGVLAIVRATGTIDALLGRLLDRFSDRPGMLILAVVFVFALASSAVGSSGEYVPFVLILVALCRAMRLDAMTAVGMVVAGYGVGYGVAAFNQYTVVVAQDIAGLPTYSGWPVRLGLLVLFVLIAVHHVWRYAEGVRRDPSTSLALGGPPAGAETPEHYPPLDVRHITIVLAFFAALGVGVWGIATRGWYLNELGACFLVLGLVAAAIGRLGPSRASEKFIDGARDLTETAILVGIARGIALIMEDGQILHTIVHYLSLPLSMVGAELSAVGMMLIQAVLNLFIPSGSGQAYVTMPLMTPLADLVEIPRQVAVLAYQMGDGFTNMIIPTNAILMGILGVAGISYASWFRFCLPLIIKLYAAGAVVLVLAVMFGFS</sequence>
<keyword evidence="2" id="KW-1003">Cell membrane</keyword>
<keyword evidence="4" id="KW-1133">Transmembrane helix</keyword>
<dbReference type="Pfam" id="PF03606">
    <property type="entry name" value="DcuC"/>
    <property type="match status" value="1"/>
</dbReference>
<accession>A0A0K0XVB1</accession>
<dbReference type="PANTHER" id="PTHR43652">
    <property type="entry name" value="BASIC AMINO ACID ANTIPORTER YFCC-RELATED"/>
    <property type="match status" value="1"/>
</dbReference>
<protein>
    <submittedName>
        <fullName evidence="6">Short-chain fatty acid transporter</fullName>
    </submittedName>
</protein>
<dbReference type="InterPro" id="IPR051679">
    <property type="entry name" value="DASS-Related_Transporters"/>
</dbReference>
<dbReference type="PATRIC" id="fig|1579979.3.peg.1211"/>
<evidence type="ECO:0000313" key="7">
    <source>
        <dbReference type="Proteomes" id="UP000066624"/>
    </source>
</evidence>
<dbReference type="InterPro" id="IPR018385">
    <property type="entry name" value="C4_dicarb_anaerob_car-like"/>
</dbReference>
<dbReference type="KEGG" id="wma:WM2015_1182"/>
<evidence type="ECO:0000256" key="1">
    <source>
        <dbReference type="ARBA" id="ARBA00004651"/>
    </source>
</evidence>
<keyword evidence="7" id="KW-1185">Reference proteome</keyword>
<reference evidence="6 7" key="1">
    <citation type="submission" date="2015-07" db="EMBL/GenBank/DDBJ databases">
        <authorList>
            <person name="Noorani M."/>
        </authorList>
    </citation>
    <scope>NUCLEOTIDE SEQUENCE [LARGE SCALE GENOMIC DNA]</scope>
    <source>
        <strain evidence="6 7">KCTC 42284</strain>
    </source>
</reference>
<gene>
    <name evidence="6" type="ORF">WM2015_1182</name>
</gene>
<dbReference type="PANTHER" id="PTHR43652:SF2">
    <property type="entry name" value="BASIC AMINO ACID ANTIPORTER YFCC-RELATED"/>
    <property type="match status" value="1"/>
</dbReference>
<dbReference type="OrthoDB" id="255482at2"/>
<keyword evidence="3" id="KW-0812">Transmembrane</keyword>
<evidence type="ECO:0000256" key="2">
    <source>
        <dbReference type="ARBA" id="ARBA00022475"/>
    </source>
</evidence>
<dbReference type="RefSeq" id="WP_049725192.1">
    <property type="nucleotide sequence ID" value="NZ_CP012154.1"/>
</dbReference>
<evidence type="ECO:0000256" key="4">
    <source>
        <dbReference type="ARBA" id="ARBA00022989"/>
    </source>
</evidence>
<organism evidence="6 7">
    <name type="scientific">Wenzhouxiangella marina</name>
    <dbReference type="NCBI Taxonomy" id="1579979"/>
    <lineage>
        <taxon>Bacteria</taxon>
        <taxon>Pseudomonadati</taxon>
        <taxon>Pseudomonadota</taxon>
        <taxon>Gammaproteobacteria</taxon>
        <taxon>Chromatiales</taxon>
        <taxon>Wenzhouxiangellaceae</taxon>
        <taxon>Wenzhouxiangella</taxon>
    </lineage>
</organism>
<dbReference type="AlphaFoldDB" id="A0A0K0XVB1"/>
<proteinExistence type="predicted"/>
<dbReference type="STRING" id="1579979.WM2015_1182"/>
<evidence type="ECO:0000313" key="6">
    <source>
        <dbReference type="EMBL" id="AKS41556.1"/>
    </source>
</evidence>
<keyword evidence="5" id="KW-0472">Membrane</keyword>